<keyword evidence="2" id="KW-1185">Reference proteome</keyword>
<feature type="non-terminal residue" evidence="1">
    <location>
        <position position="1"/>
    </location>
</feature>
<dbReference type="Proteomes" id="UP000054244">
    <property type="component" value="Unassembled WGS sequence"/>
</dbReference>
<protein>
    <submittedName>
        <fullName evidence="1">Protein FAM160B2</fullName>
    </submittedName>
</protein>
<dbReference type="AlphaFoldDB" id="A0A091NBP4"/>
<reference evidence="1 2" key="1">
    <citation type="submission" date="2014-04" db="EMBL/GenBank/DDBJ databases">
        <title>Genome evolution of avian class.</title>
        <authorList>
            <person name="Zhang G."/>
            <person name="Li C."/>
        </authorList>
    </citation>
    <scope>NUCLEOTIDE SEQUENCE [LARGE SCALE GENOMIC DNA]</scope>
    <source>
        <strain evidence="1">BGI_N311</strain>
    </source>
</reference>
<sequence>TDIPWHLRQMLDILVYEEKQRPAGEAGPCLEYLLQHKVLETLSTLGKAEV</sequence>
<dbReference type="InterPro" id="IPR019384">
    <property type="entry name" value="FHIP"/>
</dbReference>
<feature type="non-terminal residue" evidence="1">
    <location>
        <position position="50"/>
    </location>
</feature>
<name>A0A091NBP4_APAVI</name>
<accession>A0A091NBP4</accession>
<organism evidence="1 2">
    <name type="scientific">Apaloderma vittatum</name>
    <name type="common">Bar-tailed trogon</name>
    <dbReference type="NCBI Taxonomy" id="57397"/>
    <lineage>
        <taxon>Eukaryota</taxon>
        <taxon>Metazoa</taxon>
        <taxon>Chordata</taxon>
        <taxon>Craniata</taxon>
        <taxon>Vertebrata</taxon>
        <taxon>Euteleostomi</taxon>
        <taxon>Archelosauria</taxon>
        <taxon>Archosauria</taxon>
        <taxon>Dinosauria</taxon>
        <taxon>Saurischia</taxon>
        <taxon>Theropoda</taxon>
        <taxon>Coelurosauria</taxon>
        <taxon>Aves</taxon>
        <taxon>Neognathae</taxon>
        <taxon>Neoaves</taxon>
        <taxon>Telluraves</taxon>
        <taxon>Coraciimorphae</taxon>
        <taxon>Trogoniformes</taxon>
        <taxon>Trogonidae</taxon>
        <taxon>Apaloderma</taxon>
    </lineage>
</organism>
<proteinExistence type="predicted"/>
<dbReference type="EMBL" id="KL380698">
    <property type="protein sequence ID" value="KFP87108.1"/>
    <property type="molecule type" value="Genomic_DNA"/>
</dbReference>
<gene>
    <name evidence="1" type="ORF">N311_07369</name>
</gene>
<evidence type="ECO:0000313" key="2">
    <source>
        <dbReference type="Proteomes" id="UP000054244"/>
    </source>
</evidence>
<evidence type="ECO:0000313" key="1">
    <source>
        <dbReference type="EMBL" id="KFP87108.1"/>
    </source>
</evidence>
<dbReference type="PANTHER" id="PTHR21705">
    <property type="entry name" value="RAI16 PROTEIN-RELATED"/>
    <property type="match status" value="1"/>
</dbReference>
<dbReference type="PANTHER" id="PTHR21705:SF9">
    <property type="entry name" value="FHF COMPLEX SUBUNIT HOOK-INTERACTING PROTEIN 2B"/>
    <property type="match status" value="1"/>
</dbReference>